<feature type="transmembrane region" description="Helical" evidence="7">
    <location>
        <begin position="60"/>
        <end position="80"/>
    </location>
</feature>
<feature type="domain" description="ABC transmembrane type-1" evidence="9">
    <location>
        <begin position="121"/>
        <end position="336"/>
    </location>
</feature>
<feature type="transmembrane region" description="Helical" evidence="7">
    <location>
        <begin position="210"/>
        <end position="237"/>
    </location>
</feature>
<dbReference type="Proteomes" id="UP000029833">
    <property type="component" value="Unassembled WGS sequence"/>
</dbReference>
<proteinExistence type="inferred from homology"/>
<accession>A0A0A0B7G0</accession>
<comment type="subcellular location">
    <subcellularLocation>
        <location evidence="1 7">Cell membrane</location>
        <topology evidence="1 7">Multi-pass membrane protein</topology>
    </subcellularLocation>
</comment>
<dbReference type="PANTHER" id="PTHR43227">
    <property type="entry name" value="BLL4140 PROTEIN"/>
    <property type="match status" value="1"/>
</dbReference>
<organism evidence="10 11">
    <name type="scientific">Cellulomonas cellasea DSM 20118</name>
    <dbReference type="NCBI Taxonomy" id="1408250"/>
    <lineage>
        <taxon>Bacteria</taxon>
        <taxon>Bacillati</taxon>
        <taxon>Actinomycetota</taxon>
        <taxon>Actinomycetes</taxon>
        <taxon>Micrococcales</taxon>
        <taxon>Cellulomonadaceae</taxon>
        <taxon>Cellulomonas</taxon>
    </lineage>
</organism>
<dbReference type="InterPro" id="IPR035906">
    <property type="entry name" value="MetI-like_sf"/>
</dbReference>
<evidence type="ECO:0000256" key="8">
    <source>
        <dbReference type="SAM" id="MobiDB-lite"/>
    </source>
</evidence>
<dbReference type="OrthoDB" id="9805974at2"/>
<evidence type="ECO:0000256" key="5">
    <source>
        <dbReference type="ARBA" id="ARBA00022989"/>
    </source>
</evidence>
<sequence>MSGPRLGRAVAPAAPPPPGVVPAPGLTPPDLPPADLPPAAAGTRPPVVPRRRPLRTRLGAYLLLVPATAAVAVGLGYPLVRQLVLSFQEYGLAQQFGRPAEWVGLANYTELLSDPYVWAVIGRSIAFCLVNAALTMVIGMALAVLMAKVGRAARMTLQVGMLLAWGTPVLATMTVWQWLFDSQYGVVNWLLAEPLGLDGWRYHSWLIEPLSFYAVATVIVVWMSVPFVVFTVYAGLLQVPTETMEAAQLDGANGWDRFRLITIPMVKPVLFVVALLQVIWDLRVFTQVYVLQRAGAPTRDTHLLGTYIYSLSKEFSMAGAMATIMLVLTLALTSFYIRRMLREEEL</sequence>
<dbReference type="GO" id="GO:0005886">
    <property type="term" value="C:plasma membrane"/>
    <property type="evidence" value="ECO:0007669"/>
    <property type="project" value="UniProtKB-SubCell"/>
</dbReference>
<dbReference type="RefSeq" id="WP_084142564.1">
    <property type="nucleotide sequence ID" value="NZ_AXNT01000035.1"/>
</dbReference>
<evidence type="ECO:0000313" key="10">
    <source>
        <dbReference type="EMBL" id="KGM02795.1"/>
    </source>
</evidence>
<dbReference type="InterPro" id="IPR050809">
    <property type="entry name" value="UgpAE/MalFG_permease"/>
</dbReference>
<feature type="region of interest" description="Disordered" evidence="8">
    <location>
        <begin position="1"/>
        <end position="50"/>
    </location>
</feature>
<feature type="compositionally biased region" description="Pro residues" evidence="8">
    <location>
        <begin position="13"/>
        <end position="36"/>
    </location>
</feature>
<name>A0A0A0B7G0_9CELL</name>
<dbReference type="STRING" id="1408250.Q760_11295"/>
<gene>
    <name evidence="10" type="ORF">Q760_11295</name>
</gene>
<evidence type="ECO:0000256" key="3">
    <source>
        <dbReference type="ARBA" id="ARBA00022475"/>
    </source>
</evidence>
<keyword evidence="11" id="KW-1185">Reference proteome</keyword>
<dbReference type="Gene3D" id="1.10.3720.10">
    <property type="entry name" value="MetI-like"/>
    <property type="match status" value="1"/>
</dbReference>
<evidence type="ECO:0000256" key="1">
    <source>
        <dbReference type="ARBA" id="ARBA00004651"/>
    </source>
</evidence>
<dbReference type="AlphaFoldDB" id="A0A0A0B7G0"/>
<dbReference type="PROSITE" id="PS50928">
    <property type="entry name" value="ABC_TM1"/>
    <property type="match status" value="1"/>
</dbReference>
<evidence type="ECO:0000256" key="2">
    <source>
        <dbReference type="ARBA" id="ARBA00022448"/>
    </source>
</evidence>
<comment type="similarity">
    <text evidence="7">Belongs to the binding-protein-dependent transport system permease family.</text>
</comment>
<evidence type="ECO:0000256" key="7">
    <source>
        <dbReference type="RuleBase" id="RU363032"/>
    </source>
</evidence>
<evidence type="ECO:0000256" key="4">
    <source>
        <dbReference type="ARBA" id="ARBA00022692"/>
    </source>
</evidence>
<feature type="transmembrane region" description="Helical" evidence="7">
    <location>
        <begin position="116"/>
        <end position="147"/>
    </location>
</feature>
<evidence type="ECO:0000259" key="9">
    <source>
        <dbReference type="PROSITE" id="PS50928"/>
    </source>
</evidence>
<dbReference type="GO" id="GO:0055085">
    <property type="term" value="P:transmembrane transport"/>
    <property type="evidence" value="ECO:0007669"/>
    <property type="project" value="InterPro"/>
</dbReference>
<keyword evidence="2 7" id="KW-0813">Transport</keyword>
<keyword evidence="3" id="KW-1003">Cell membrane</keyword>
<dbReference type="Pfam" id="PF00528">
    <property type="entry name" value="BPD_transp_1"/>
    <property type="match status" value="1"/>
</dbReference>
<dbReference type="PANTHER" id="PTHR43227:SF8">
    <property type="entry name" value="DIACETYLCHITOBIOSE UPTAKE SYSTEM PERMEASE PROTEIN DASB"/>
    <property type="match status" value="1"/>
</dbReference>
<feature type="transmembrane region" description="Helical" evidence="7">
    <location>
        <begin position="315"/>
        <end position="337"/>
    </location>
</feature>
<dbReference type="EMBL" id="AXNT01000035">
    <property type="protein sequence ID" value="KGM02795.1"/>
    <property type="molecule type" value="Genomic_DNA"/>
</dbReference>
<dbReference type="InterPro" id="IPR000515">
    <property type="entry name" value="MetI-like"/>
</dbReference>
<feature type="compositionally biased region" description="Low complexity" evidence="8">
    <location>
        <begin position="1"/>
        <end position="12"/>
    </location>
</feature>
<evidence type="ECO:0000313" key="11">
    <source>
        <dbReference type="Proteomes" id="UP000029833"/>
    </source>
</evidence>
<reference evidence="10 11" key="1">
    <citation type="submission" date="2013-10" db="EMBL/GenBank/DDBJ databases">
        <authorList>
            <person name="Wang G."/>
            <person name="Zhuang W."/>
        </authorList>
    </citation>
    <scope>NUCLEOTIDE SEQUENCE [LARGE SCALE GENOMIC DNA]</scope>
    <source>
        <strain evidence="10 11">DSM 20118</strain>
    </source>
</reference>
<dbReference type="CDD" id="cd06261">
    <property type="entry name" value="TM_PBP2"/>
    <property type="match status" value="1"/>
</dbReference>
<feature type="transmembrane region" description="Helical" evidence="7">
    <location>
        <begin position="258"/>
        <end position="280"/>
    </location>
</feature>
<keyword evidence="4 7" id="KW-0812">Transmembrane</keyword>
<comment type="caution">
    <text evidence="10">The sequence shown here is derived from an EMBL/GenBank/DDBJ whole genome shotgun (WGS) entry which is preliminary data.</text>
</comment>
<evidence type="ECO:0000256" key="6">
    <source>
        <dbReference type="ARBA" id="ARBA00023136"/>
    </source>
</evidence>
<dbReference type="SUPFAM" id="SSF161098">
    <property type="entry name" value="MetI-like"/>
    <property type="match status" value="1"/>
</dbReference>
<keyword evidence="6 7" id="KW-0472">Membrane</keyword>
<protein>
    <submittedName>
        <fullName evidence="10">Sugar ABC transporter permease</fullName>
    </submittedName>
</protein>
<keyword evidence="5 7" id="KW-1133">Transmembrane helix</keyword>
<feature type="transmembrane region" description="Helical" evidence="7">
    <location>
        <begin position="159"/>
        <end position="179"/>
    </location>
</feature>